<dbReference type="OrthoDB" id="10430833at2759"/>
<gene>
    <name evidence="1" type="ORF">AJ78_01304</name>
</gene>
<name>A0A1J9PQH5_9EURO</name>
<organism evidence="1 2">
    <name type="scientific">Emergomyces pasteurianus Ep9510</name>
    <dbReference type="NCBI Taxonomy" id="1447872"/>
    <lineage>
        <taxon>Eukaryota</taxon>
        <taxon>Fungi</taxon>
        <taxon>Dikarya</taxon>
        <taxon>Ascomycota</taxon>
        <taxon>Pezizomycotina</taxon>
        <taxon>Eurotiomycetes</taxon>
        <taxon>Eurotiomycetidae</taxon>
        <taxon>Onygenales</taxon>
        <taxon>Ajellomycetaceae</taxon>
        <taxon>Emergomyces</taxon>
    </lineage>
</organism>
<accession>A0A1J9PQH5</accession>
<evidence type="ECO:0000313" key="1">
    <source>
        <dbReference type="EMBL" id="OJD18689.1"/>
    </source>
</evidence>
<keyword evidence="2" id="KW-1185">Reference proteome</keyword>
<reference evidence="1 2" key="1">
    <citation type="submission" date="2015-07" db="EMBL/GenBank/DDBJ databases">
        <title>Emmonsia species relationships and genome sequence.</title>
        <authorList>
            <consortium name="The Broad Institute Genomics Platform"/>
            <person name="Cuomo C.A."/>
            <person name="Munoz J.F."/>
            <person name="Imamovic A."/>
            <person name="Priest M.E."/>
            <person name="Young S."/>
            <person name="Clay O.K."/>
            <person name="McEwen J.G."/>
        </authorList>
    </citation>
    <scope>NUCLEOTIDE SEQUENCE [LARGE SCALE GENOMIC DNA]</scope>
    <source>
        <strain evidence="1 2">UAMH 9510</strain>
    </source>
</reference>
<dbReference type="EMBL" id="LGRN01000028">
    <property type="protein sequence ID" value="OJD18689.1"/>
    <property type="molecule type" value="Genomic_DNA"/>
</dbReference>
<protein>
    <submittedName>
        <fullName evidence="1">Uncharacterized protein</fullName>
    </submittedName>
</protein>
<dbReference type="AlphaFoldDB" id="A0A1J9PQH5"/>
<comment type="caution">
    <text evidence="1">The sequence shown here is derived from an EMBL/GenBank/DDBJ whole genome shotgun (WGS) entry which is preliminary data.</text>
</comment>
<sequence length="70" mass="7954">MGKIEISWDLDGGQITAEESVSAMVDVIRSKNIQDTGTFCTWENEWLRRLNSSNTRGDLKAQPKRLDVLE</sequence>
<dbReference type="Proteomes" id="UP000182235">
    <property type="component" value="Unassembled WGS sequence"/>
</dbReference>
<evidence type="ECO:0000313" key="2">
    <source>
        <dbReference type="Proteomes" id="UP000182235"/>
    </source>
</evidence>
<proteinExistence type="predicted"/>